<keyword evidence="1" id="KW-0560">Oxidoreductase</keyword>
<organism evidence="2 3">
    <name type="scientific">Bacillus mycoides</name>
    <dbReference type="NCBI Taxonomy" id="1405"/>
    <lineage>
        <taxon>Bacteria</taxon>
        <taxon>Bacillati</taxon>
        <taxon>Bacillota</taxon>
        <taxon>Bacilli</taxon>
        <taxon>Bacillales</taxon>
        <taxon>Bacillaceae</taxon>
        <taxon>Bacillus</taxon>
        <taxon>Bacillus cereus group</taxon>
    </lineage>
</organism>
<dbReference type="InterPro" id="IPR016167">
    <property type="entry name" value="FAD-bd_PCMH_sub1"/>
</dbReference>
<proteinExistence type="predicted"/>
<gene>
    <name evidence="2" type="ORF">BWGO95_01661</name>
</gene>
<dbReference type="Gene3D" id="3.30.43.10">
    <property type="entry name" value="Uridine Diphospho-n-acetylenolpyruvylglucosamine Reductase, domain 2"/>
    <property type="match status" value="1"/>
</dbReference>
<dbReference type="GO" id="GO:0016491">
    <property type="term" value="F:oxidoreductase activity"/>
    <property type="evidence" value="ECO:0007669"/>
    <property type="project" value="UniProtKB-KW"/>
</dbReference>
<protein>
    <submittedName>
        <fullName evidence="2">Uncharacterized protein</fullName>
    </submittedName>
</protein>
<accession>A0A1G4EI87</accession>
<dbReference type="EMBL" id="FMAK01000026">
    <property type="protein sequence ID" value="SCB67538.1"/>
    <property type="molecule type" value="Genomic_DNA"/>
</dbReference>
<reference evidence="2 3" key="1">
    <citation type="submission" date="2016-08" db="EMBL/GenBank/DDBJ databases">
        <authorList>
            <person name="Seilhamer J.J."/>
        </authorList>
    </citation>
    <scope>NUCLEOTIDE SEQUENCE [LARGE SCALE GENOMIC DNA]</scope>
    <source>
        <strain evidence="2 3">SDA_GO95</strain>
    </source>
</reference>
<sequence>MYELSYERLTGEIITRYDCEYEEARQEWNRAIQKFPLAIIYCFTKWDVSNAIIWAIKKPRF</sequence>
<name>A0A1G4EI87_BACMY</name>
<evidence type="ECO:0000256" key="1">
    <source>
        <dbReference type="ARBA" id="ARBA00023002"/>
    </source>
</evidence>
<dbReference type="Proteomes" id="UP000195696">
    <property type="component" value="Unassembled WGS sequence"/>
</dbReference>
<evidence type="ECO:0000313" key="2">
    <source>
        <dbReference type="EMBL" id="SCB67538.1"/>
    </source>
</evidence>
<evidence type="ECO:0000313" key="3">
    <source>
        <dbReference type="Proteomes" id="UP000195696"/>
    </source>
</evidence>
<dbReference type="AlphaFoldDB" id="A0A1G4EI87"/>